<reference evidence="4" key="1">
    <citation type="submission" date="2022-09" db="EMBL/GenBank/DDBJ databases">
        <title>Tahibacter sp. nov., isolated from a fresh water.</title>
        <authorList>
            <person name="Baek J.H."/>
            <person name="Lee J.K."/>
            <person name="Kim J.M."/>
            <person name="Jeon C.O."/>
        </authorList>
    </citation>
    <scope>NUCLEOTIDE SEQUENCE</scope>
    <source>
        <strain evidence="4">W38</strain>
    </source>
</reference>
<dbReference type="PANTHER" id="PTHR10098">
    <property type="entry name" value="RAPSYN-RELATED"/>
    <property type="match status" value="1"/>
</dbReference>
<organism evidence="4 5">
    <name type="scientific">Tahibacter amnicola</name>
    <dbReference type="NCBI Taxonomy" id="2976241"/>
    <lineage>
        <taxon>Bacteria</taxon>
        <taxon>Pseudomonadati</taxon>
        <taxon>Pseudomonadota</taxon>
        <taxon>Gammaproteobacteria</taxon>
        <taxon>Lysobacterales</taxon>
        <taxon>Rhodanobacteraceae</taxon>
        <taxon>Tahibacter</taxon>
    </lineage>
</organism>
<keyword evidence="2" id="KW-0732">Signal</keyword>
<dbReference type="Pfam" id="PF12770">
    <property type="entry name" value="CHAT"/>
    <property type="match status" value="1"/>
</dbReference>
<evidence type="ECO:0000259" key="3">
    <source>
        <dbReference type="Pfam" id="PF12770"/>
    </source>
</evidence>
<dbReference type="InterPro" id="IPR019734">
    <property type="entry name" value="TPR_rpt"/>
</dbReference>
<keyword evidence="5" id="KW-1185">Reference proteome</keyword>
<proteinExistence type="predicted"/>
<feature type="signal peptide" evidence="2">
    <location>
        <begin position="1"/>
        <end position="19"/>
    </location>
</feature>
<dbReference type="RefSeq" id="WP_261696786.1">
    <property type="nucleotide sequence ID" value="NZ_CP104694.1"/>
</dbReference>
<evidence type="ECO:0000256" key="1">
    <source>
        <dbReference type="PROSITE-ProRule" id="PRU00339"/>
    </source>
</evidence>
<dbReference type="PROSITE" id="PS50005">
    <property type="entry name" value="TPR"/>
    <property type="match status" value="1"/>
</dbReference>
<evidence type="ECO:0000313" key="4">
    <source>
        <dbReference type="EMBL" id="UXI69833.1"/>
    </source>
</evidence>
<dbReference type="EMBL" id="CP104694">
    <property type="protein sequence ID" value="UXI69833.1"/>
    <property type="molecule type" value="Genomic_DNA"/>
</dbReference>
<evidence type="ECO:0000256" key="2">
    <source>
        <dbReference type="SAM" id="SignalP"/>
    </source>
</evidence>
<name>A0ABY6BIJ4_9GAMM</name>
<dbReference type="SMART" id="SM00028">
    <property type="entry name" value="TPR"/>
    <property type="match status" value="3"/>
</dbReference>
<feature type="domain" description="CHAT" evidence="3">
    <location>
        <begin position="724"/>
        <end position="994"/>
    </location>
</feature>
<dbReference type="InterPro" id="IPR011990">
    <property type="entry name" value="TPR-like_helical_dom_sf"/>
</dbReference>
<feature type="chain" id="PRO_5046172330" evidence="2">
    <location>
        <begin position="20"/>
        <end position="997"/>
    </location>
</feature>
<sequence length="997" mass="106477">MAAAPFLPLLLMLCGALHAAEHRAGLRCGQEPHPFPIETGSELLLQIDRDAGDARTAVLMIEELGRDLEWRFAGEVAYRSIDARPPRLGIAALTLSANADIQVRPATPYGRSAAAMVTLHCAADADILALARCLNTLTQPVYAPSPAGPTQRICAAWRTHAQASRLSQAERPVESADMYSVAAQQWQSVADTARQSAAMLGVAEQRIRAGQFEQAAGAAVQARELARSARQDYFAARAEAERCMALHSLDRGADAQGCYDALPAIYATAGELNDAANAYANAASFALERGDYARGRRYLERAATIEPQSVSAFVTGNLQLAQGKLAALDGRILDGARHYQKALSAYEAARRPRWQANTLLRIAELYHMLGAHAEATLFVDDAFRRLPEDEAPSRVATALRLRGRLRAAAGNLSGAMEDVERAGALFRRLGMGLAAYESQLDTVDMRLHDGEILPLPAHPSGVTLTPRLTQRTAFVRARQALHNGEVELAQQVIAGERAPGTFDDLFSLTRTRAAIEARGRHPAAALGTLDQAMLHLADAASRSGAAPLRHITGLRLLGLRQDWLTYYMALPMLQRPGEEALWTMLIRSHPSRLLAPSAAMPVLDAESFDRQLSAELLRPADLPPPASHRSLWSLYAGAATASAPPHAPKPPTLAGVRAQLPADDEFLILAFSATHLLNVAVRTDGIEVLSAGTVREFEAASKDFLRAVADPNTAPMQLALATDALSRALFAPRDRPPPQHLRLMVDEGLAGIPYSALLWPGQAQPLVETTAVTIVQPTQPATAQPAPGPVFILASTADGGARAELPALPAAVMESRRVEAALPGRAVSALRDAQFDRTALQLALATPGAWVHIAAHGTVRPGLQGYAGLWLTPRAGDADAELVSWLDLADRPIAAELVVLNACQLGGNGAQAGRFGGAANFASALSAGGATHVIAALWPVSDAATSTWVPALYTALDAATPVNPAQALRSAQRAMRQNRLFRHPYYWASLVHVGHFR</sequence>
<evidence type="ECO:0000313" key="5">
    <source>
        <dbReference type="Proteomes" id="UP001064632"/>
    </source>
</evidence>
<dbReference type="Proteomes" id="UP001064632">
    <property type="component" value="Chromosome"/>
</dbReference>
<dbReference type="InterPro" id="IPR024983">
    <property type="entry name" value="CHAT_dom"/>
</dbReference>
<protein>
    <submittedName>
        <fullName evidence="4">CHAT domain-containing protein</fullName>
    </submittedName>
</protein>
<accession>A0ABY6BIJ4</accession>
<dbReference type="Gene3D" id="1.25.40.10">
    <property type="entry name" value="Tetratricopeptide repeat domain"/>
    <property type="match status" value="1"/>
</dbReference>
<dbReference type="SUPFAM" id="SSF48452">
    <property type="entry name" value="TPR-like"/>
    <property type="match status" value="1"/>
</dbReference>
<gene>
    <name evidence="4" type="ORF">N4264_09465</name>
</gene>
<feature type="repeat" description="TPR" evidence="1">
    <location>
        <begin position="276"/>
        <end position="309"/>
    </location>
</feature>
<keyword evidence="1" id="KW-0802">TPR repeat</keyword>